<organism evidence="5 6">
    <name type="scientific">Bacteroides cellulosilyticus</name>
    <dbReference type="NCBI Taxonomy" id="246787"/>
    <lineage>
        <taxon>Bacteria</taxon>
        <taxon>Pseudomonadati</taxon>
        <taxon>Bacteroidota</taxon>
        <taxon>Bacteroidia</taxon>
        <taxon>Bacteroidales</taxon>
        <taxon>Bacteroidaceae</taxon>
        <taxon>Bacteroides</taxon>
    </lineage>
</organism>
<keyword evidence="5" id="KW-0675">Receptor</keyword>
<dbReference type="SUPFAM" id="SSF49464">
    <property type="entry name" value="Carboxypeptidase regulatory domain-like"/>
    <property type="match status" value="1"/>
</dbReference>
<dbReference type="RefSeq" id="WP_149949532.1">
    <property type="nucleotide sequence ID" value="NZ_RCXI01000004.1"/>
</dbReference>
<dbReference type="GO" id="GO:0009279">
    <property type="term" value="C:cell outer membrane"/>
    <property type="evidence" value="ECO:0007669"/>
    <property type="project" value="UniProtKB-SubCell"/>
</dbReference>
<name>A0A5M6ACG9_9BACE</name>
<dbReference type="InterPro" id="IPR037066">
    <property type="entry name" value="Plug_dom_sf"/>
</dbReference>
<dbReference type="EMBL" id="VVYW01000004">
    <property type="protein sequence ID" value="KAA5410213.1"/>
    <property type="molecule type" value="Genomic_DNA"/>
</dbReference>
<dbReference type="SUPFAM" id="SSF56935">
    <property type="entry name" value="Porins"/>
    <property type="match status" value="1"/>
</dbReference>
<dbReference type="InterPro" id="IPR041700">
    <property type="entry name" value="OMP_b-brl_3"/>
</dbReference>
<dbReference type="Proteomes" id="UP000325055">
    <property type="component" value="Unassembled WGS sequence"/>
</dbReference>
<dbReference type="InterPro" id="IPR036942">
    <property type="entry name" value="Beta-barrel_TonB_sf"/>
</dbReference>
<comment type="caution">
    <text evidence="5">The sequence shown here is derived from an EMBL/GenBank/DDBJ whole genome shotgun (WGS) entry which is preliminary data.</text>
</comment>
<dbReference type="InterPro" id="IPR008969">
    <property type="entry name" value="CarboxyPept-like_regulatory"/>
</dbReference>
<evidence type="ECO:0000313" key="6">
    <source>
        <dbReference type="Proteomes" id="UP000325055"/>
    </source>
</evidence>
<evidence type="ECO:0000256" key="2">
    <source>
        <dbReference type="ARBA" id="ARBA00023136"/>
    </source>
</evidence>
<proteinExistence type="predicted"/>
<dbReference type="Pfam" id="PF14905">
    <property type="entry name" value="OMP_b-brl_3"/>
    <property type="match status" value="1"/>
</dbReference>
<sequence length="770" mass="87388">MKHIFSLAFLFLTFVYQVSGQTVSGILTDEAGQSVAYANVILLAVADSAFVSGTISDDKGSFTLAVDGKDKIIRISSIGYVTVYQRCHTADLGVIRLASDTQMLNEVVVKGNLPKTRLKGDALVTNIQNSVLSVAGSANDVLAKIPGIQGKDGSFTVFGKGTPIFYINGRLVRDNSELERLHSSDIKSVEVVTNPGAQYDATVKAVVLIRTLKPVGEGLGFNVKTANMYGENFFTLNQFDFNYRHKGLDIIGSLFYSGGKDGTNISLDQQTWVDTLWTQKSDAYTLARRENYKARLGVNYMFNEKHSVGILYDFVYYSTEEPNYTMRSEISADGKPYDSWKSKNVLSNEYPVHLVNAYYVGTIGRWLVNFNTDMRWSYEEDKQTTTEDSENYQDRTVKTNRRYDNGLFASKLVLSYPFWKGNLSFGGEYTHTYQKNKFANEQGILQDTDNKVQEYSISAFVEYRLKLGKLDVGAGIRYEHNTSDYYESGKLVNEQSKVYDNIFPTVSLAYPFGPVSANLSYTMKTRRPSYSQLDGNMNYINRYTYMSGNPLLKPTTYSDLTWMSSYKFFQLIISYQRSENAIIHVTNQLETQPNISHTTYQNFNKIDKVTFLLAASPTIGCWNLNYSAGIIKQWFELEHLGAIKKMHRPMPYLSMFNTFTLPKGFQITLDGVFMGKGHVENLLIGENKYIDVGIGKTFFKDKALLVKLDCSDVFDWRRNNTTLYGERNILREKDSWTDLQNMRLTLRYRFNSSKSKYKGTGAGEDEKARL</sequence>
<evidence type="ECO:0000259" key="4">
    <source>
        <dbReference type="Pfam" id="PF14905"/>
    </source>
</evidence>
<gene>
    <name evidence="5" type="ORF">F2Y86_05810</name>
</gene>
<dbReference type="AlphaFoldDB" id="A0A5M6ACG9"/>
<keyword evidence="3" id="KW-0998">Cell outer membrane</keyword>
<evidence type="ECO:0000313" key="5">
    <source>
        <dbReference type="EMBL" id="KAA5410213.1"/>
    </source>
</evidence>
<evidence type="ECO:0000256" key="3">
    <source>
        <dbReference type="ARBA" id="ARBA00023237"/>
    </source>
</evidence>
<keyword evidence="2" id="KW-0472">Membrane</keyword>
<dbReference type="Gene3D" id="2.40.170.20">
    <property type="entry name" value="TonB-dependent receptor, beta-barrel domain"/>
    <property type="match status" value="1"/>
</dbReference>
<feature type="domain" description="Outer membrane protein beta-barrel" evidence="4">
    <location>
        <begin position="371"/>
        <end position="748"/>
    </location>
</feature>
<evidence type="ECO:0000256" key="1">
    <source>
        <dbReference type="ARBA" id="ARBA00004442"/>
    </source>
</evidence>
<accession>A0A5M6ACG9</accession>
<reference evidence="5 6" key="1">
    <citation type="journal article" date="2019" name="Nat. Med.">
        <title>A library of human gut bacterial isolates paired with longitudinal multiomics data enables mechanistic microbiome research.</title>
        <authorList>
            <person name="Poyet M."/>
            <person name="Groussin M."/>
            <person name="Gibbons S.M."/>
            <person name="Avila-Pacheco J."/>
            <person name="Jiang X."/>
            <person name="Kearney S.M."/>
            <person name="Perrotta A.R."/>
            <person name="Berdy B."/>
            <person name="Zhao S."/>
            <person name="Lieberman T.D."/>
            <person name="Swanson P.K."/>
            <person name="Smith M."/>
            <person name="Roesemann S."/>
            <person name="Alexander J.E."/>
            <person name="Rich S.A."/>
            <person name="Livny J."/>
            <person name="Vlamakis H."/>
            <person name="Clish C."/>
            <person name="Bullock K."/>
            <person name="Deik A."/>
            <person name="Scott J."/>
            <person name="Pierce K.A."/>
            <person name="Xavier R.J."/>
            <person name="Alm E.J."/>
        </authorList>
    </citation>
    <scope>NUCLEOTIDE SEQUENCE [LARGE SCALE GENOMIC DNA]</scope>
    <source>
        <strain evidence="5 6">BIOML-A7</strain>
    </source>
</reference>
<dbReference type="Gene3D" id="2.170.130.10">
    <property type="entry name" value="TonB-dependent receptor, plug domain"/>
    <property type="match status" value="1"/>
</dbReference>
<protein>
    <submittedName>
        <fullName evidence="5">TonB-dependent receptor</fullName>
    </submittedName>
</protein>
<comment type="subcellular location">
    <subcellularLocation>
        <location evidence="1">Cell outer membrane</location>
    </subcellularLocation>
</comment>